<dbReference type="SMART" id="SM00382">
    <property type="entry name" value="AAA"/>
    <property type="match status" value="1"/>
</dbReference>
<keyword evidence="2" id="KW-0067">ATP-binding</keyword>
<protein>
    <submittedName>
        <fullName evidence="2">NERD domain-containing protein/DEAD/DEAH box helicase</fullName>
    </submittedName>
</protein>
<dbReference type="Gene3D" id="3.40.50.300">
    <property type="entry name" value="P-loop containing nucleotide triphosphate hydrolases"/>
    <property type="match status" value="1"/>
</dbReference>
<evidence type="ECO:0000259" key="1">
    <source>
        <dbReference type="SMART" id="SM00382"/>
    </source>
</evidence>
<dbReference type="RefSeq" id="WP_220102990.1">
    <property type="nucleotide sequence ID" value="NZ_JAHZSS010000003.1"/>
</dbReference>
<dbReference type="SUPFAM" id="SSF52540">
    <property type="entry name" value="P-loop containing nucleoside triphosphate hydrolases"/>
    <property type="match status" value="1"/>
</dbReference>
<feature type="domain" description="AAA+ ATPase" evidence="1">
    <location>
        <begin position="196"/>
        <end position="376"/>
    </location>
</feature>
<keyword evidence="2" id="KW-0378">Hydrolase</keyword>
<organism evidence="2 3">
    <name type="scientific">Neiella holothuriorum</name>
    <dbReference type="NCBI Taxonomy" id="2870530"/>
    <lineage>
        <taxon>Bacteria</taxon>
        <taxon>Pseudomonadati</taxon>
        <taxon>Pseudomonadota</taxon>
        <taxon>Gammaproteobacteria</taxon>
        <taxon>Alteromonadales</taxon>
        <taxon>Echinimonadaceae</taxon>
        <taxon>Neiella</taxon>
    </lineage>
</organism>
<proteinExistence type="predicted"/>
<dbReference type="Pfam" id="PF08378">
    <property type="entry name" value="NERD"/>
    <property type="match status" value="1"/>
</dbReference>
<keyword evidence="2" id="KW-0347">Helicase</keyword>
<dbReference type="EMBL" id="JAHZSS010000003">
    <property type="protein sequence ID" value="MBW8190316.1"/>
    <property type="molecule type" value="Genomic_DNA"/>
</dbReference>
<accession>A0ABS7EET9</accession>
<dbReference type="InterPro" id="IPR003593">
    <property type="entry name" value="AAA+_ATPase"/>
</dbReference>
<comment type="caution">
    <text evidence="2">The sequence shown here is derived from an EMBL/GenBank/DDBJ whole genome shotgun (WGS) entry which is preliminary data.</text>
</comment>
<name>A0ABS7EET9_9GAMM</name>
<keyword evidence="2" id="KW-0547">Nucleotide-binding</keyword>
<dbReference type="InterPro" id="IPR011528">
    <property type="entry name" value="NERD"/>
</dbReference>
<reference evidence="2" key="1">
    <citation type="submission" date="2021-07" db="EMBL/GenBank/DDBJ databases">
        <title>Neiella marina sp. nov., isolated from the intestinal content of sea cucumber Apostichopus japonicus.</title>
        <authorList>
            <person name="Bai X."/>
        </authorList>
    </citation>
    <scope>NUCLEOTIDE SEQUENCE</scope>
    <source>
        <strain evidence="2">126</strain>
    </source>
</reference>
<keyword evidence="3" id="KW-1185">Reference proteome</keyword>
<gene>
    <name evidence="2" type="ORF">K0504_04635</name>
</gene>
<dbReference type="Proteomes" id="UP001166251">
    <property type="component" value="Unassembled WGS sequence"/>
</dbReference>
<evidence type="ECO:0000313" key="3">
    <source>
        <dbReference type="Proteomes" id="UP001166251"/>
    </source>
</evidence>
<dbReference type="InterPro" id="IPR027417">
    <property type="entry name" value="P-loop_NTPase"/>
</dbReference>
<sequence length="598" mass="67161">MYDALRKVELPGAICFHSLQLISHRTKKVSELDFVLVCTQGIFVFEVKGGRLRQQNGHWLSFAKQKQYPIQNPFNQAKIGMFSLLDYLRSKKFGCQEFTTGYGVLAPDTISLPESVEYSSEIHATKGCMRSFMAWLQRFIGYWKEKSSNPKALTPDEISQIANYLRPGSVRSNFHSTESFGYLNANQRFALNAFKEGKKVLVDGAVGTGKTLLLKQIAQLLVKPDESLLVVCRSKWLKGYLRAKLAANSVVVATLDCIQTEARRAFIAKFDIVIVDDAQDIYTPETLEKLGRFMRGGLAAGRWLFLQNKADLLPGFKPLNEKLVQEVSVRSDTKISLDTAYRLSTLAINYSPVALQDGLNQLQRSHEPTVVELNAEKGSDCLLLIEKAVNDALGEGYSRGDITLLSTQCYEKSCVSRLPPSMQSKLTQLDGFNIQHFPTAQTCFSELIHFNGFENKVIILTDVMQESMKNHPEASQALTRATQKLVVIWSTEIDAISTRPNREWQEQLEYTEIAGEPTLLASSGLPVGLNGFDIRDGKFESVAEAEFAWPKHKIALLTTDQEKYRGALEELGWKCFWEPVNQKLVENLIEALGTNQQC</sequence>
<evidence type="ECO:0000313" key="2">
    <source>
        <dbReference type="EMBL" id="MBW8190316.1"/>
    </source>
</evidence>
<dbReference type="GO" id="GO:0004386">
    <property type="term" value="F:helicase activity"/>
    <property type="evidence" value="ECO:0007669"/>
    <property type="project" value="UniProtKB-KW"/>
</dbReference>